<comment type="caution">
    <text evidence="1">The sequence shown here is derived from an EMBL/GenBank/DDBJ whole genome shotgun (WGS) entry which is preliminary data.</text>
</comment>
<dbReference type="Gene3D" id="1.10.606.20">
    <property type="match status" value="1"/>
</dbReference>
<keyword evidence="2" id="KW-1185">Reference proteome</keyword>
<dbReference type="SUPFAM" id="SSF48317">
    <property type="entry name" value="Acid phosphatase/Vanadium-dependent haloperoxidase"/>
    <property type="match status" value="1"/>
</dbReference>
<dbReference type="EMBL" id="SRSF01000001">
    <property type="protein sequence ID" value="THH42099.1"/>
    <property type="molecule type" value="Genomic_DNA"/>
</dbReference>
<accession>A0A4S4NPV8</accession>
<protein>
    <submittedName>
        <fullName evidence="1">Phosphoesterase</fullName>
    </submittedName>
</protein>
<dbReference type="PANTHER" id="PTHR34599">
    <property type="entry name" value="PEROXIDASE-RELATED"/>
    <property type="match status" value="1"/>
</dbReference>
<dbReference type="OrthoDB" id="9780455at2"/>
<reference evidence="1 2" key="1">
    <citation type="submission" date="2019-04" db="EMBL/GenBank/DDBJ databases">
        <title>Lewinella litorea sp. nov., isolated from a marine sand.</title>
        <authorList>
            <person name="Yoon J.-H."/>
        </authorList>
    </citation>
    <scope>NUCLEOTIDE SEQUENCE [LARGE SCALE GENOMIC DNA]</scope>
    <source>
        <strain evidence="1 2">HSMS-39</strain>
    </source>
</reference>
<evidence type="ECO:0000313" key="1">
    <source>
        <dbReference type="EMBL" id="THH42099.1"/>
    </source>
</evidence>
<gene>
    <name evidence="1" type="ORF">E4021_02185</name>
</gene>
<sequence>MSLLFFGCGDRPSFTDSEVATSWAELSLDLTKGTPGNTPTYASRCLGYFGLTMYESVVPGDPDYRTLAGQLSGLPTLPSPDPGVEYHWPLSLSAGQATILRALYNHTSDANKARIDSLEAAVADYYSREGVTEEVAARSGDFGRSVAKAIFHWSQSDGGHRAYLRNFEKDMVHPDFPGAWKPPLFAQSFSHHPLHPRWGTNRPFVPANYQMDPPDFIPYDTVPGSPYYEQFRRVYEKDLTLTEAEKEAALWWGDDPDETFTPPGHSYYLATEVLKSQNPSLMVCAETYARTGMAVADAFINCWKWKFAFFSERPNTFIPQFIDPEWESFWPDPPFPAFPSGHAIQAAAASTVLQDLYGNNVPVTDRAHEGRERDHIRDVGFPVRQFERLSDIARETADSRFYGGIHTPQDNDQGLKKGAEIGQNINALQWKNSK</sequence>
<evidence type="ECO:0000313" key="2">
    <source>
        <dbReference type="Proteomes" id="UP000308528"/>
    </source>
</evidence>
<proteinExistence type="predicted"/>
<dbReference type="CDD" id="cd03398">
    <property type="entry name" value="PAP2_haloperoxidase"/>
    <property type="match status" value="1"/>
</dbReference>
<dbReference type="InterPro" id="IPR052559">
    <property type="entry name" value="V-haloperoxidase"/>
</dbReference>
<dbReference type="PANTHER" id="PTHR34599:SF1">
    <property type="entry name" value="PHOSPHATIDIC ACID PHOSPHATASE TYPE 2_HALOPEROXIDASE DOMAIN-CONTAINING PROTEIN"/>
    <property type="match status" value="1"/>
</dbReference>
<dbReference type="AlphaFoldDB" id="A0A4S4NPV8"/>
<name>A0A4S4NPV8_9BACT</name>
<dbReference type="Proteomes" id="UP000308528">
    <property type="component" value="Unassembled WGS sequence"/>
</dbReference>
<organism evidence="1 2">
    <name type="scientific">Neolewinella litorea</name>
    <dbReference type="NCBI Taxonomy" id="2562452"/>
    <lineage>
        <taxon>Bacteria</taxon>
        <taxon>Pseudomonadati</taxon>
        <taxon>Bacteroidota</taxon>
        <taxon>Saprospiria</taxon>
        <taxon>Saprospirales</taxon>
        <taxon>Lewinellaceae</taxon>
        <taxon>Neolewinella</taxon>
    </lineage>
</organism>
<dbReference type="InterPro" id="IPR036938">
    <property type="entry name" value="PAP2/HPO_sf"/>
</dbReference>